<gene>
    <name evidence="3" type="ORF">V0U35_11650</name>
</gene>
<sequence>MTKETKMAVPSAETRAALSEVLCAFEAFKDANDRRLGEIEAKRAADPLLEEKLARIDAALNTAQSRLDRLSLDAGRPGLEAGQAGISEAKAAWDGFMRTGQTHKLAECKSLSVGTPGDGGYVAPAETQAAIDRLLTEASPIRAIAGVRQTTANVFKKPVSLGGAASGWVAESAERPETDSPGLDLLDFPTAELYAMPAATTALLDDALVDIDLWLAEEVRDVFAAQESAAFVNGNGTNKPKGFLAYTKTADASAVWGEIGYVATGVDGDFAASDPADDLIDLIYAPKPGYRANARFVMNRRTVSTVRKFKDSNGDYIWRPSLTEGGQATLLGYPVTEAEDMPDIGSDSFAIAFGDFGKGYLIVDRQGVQVLRDPYSAKPYVLFYTTKRVGGGVQNFDAIKLMKFGES</sequence>
<dbReference type="EMBL" id="JAZDRO010000005">
    <property type="protein sequence ID" value="MEE2567332.1"/>
    <property type="molecule type" value="Genomic_DNA"/>
</dbReference>
<reference evidence="3 4" key="1">
    <citation type="submission" date="2024-01" db="EMBL/GenBank/DDBJ databases">
        <title>Hyphobacterium bacterium isolated from marine sediment.</title>
        <authorList>
            <person name="Zhao S."/>
        </authorList>
    </citation>
    <scope>NUCLEOTIDE SEQUENCE [LARGE SCALE GENOMIC DNA]</scope>
    <source>
        <strain evidence="3 4">Y60-23</strain>
    </source>
</reference>
<protein>
    <submittedName>
        <fullName evidence="3">Phage major capsid protein</fullName>
    </submittedName>
</protein>
<evidence type="ECO:0000313" key="3">
    <source>
        <dbReference type="EMBL" id="MEE2567332.1"/>
    </source>
</evidence>
<evidence type="ECO:0000259" key="2">
    <source>
        <dbReference type="Pfam" id="PF05065"/>
    </source>
</evidence>
<evidence type="ECO:0000313" key="4">
    <source>
        <dbReference type="Proteomes" id="UP001310692"/>
    </source>
</evidence>
<feature type="domain" description="Phage capsid-like C-terminal" evidence="2">
    <location>
        <begin position="119"/>
        <end position="404"/>
    </location>
</feature>
<dbReference type="NCBIfam" id="TIGR01554">
    <property type="entry name" value="major_cap_HK97"/>
    <property type="match status" value="1"/>
</dbReference>
<dbReference type="InterPro" id="IPR054612">
    <property type="entry name" value="Phage_capsid-like_C"/>
</dbReference>
<dbReference type="SUPFAM" id="SSF56563">
    <property type="entry name" value="Major capsid protein gp5"/>
    <property type="match status" value="1"/>
</dbReference>
<evidence type="ECO:0000256" key="1">
    <source>
        <dbReference type="ARBA" id="ARBA00004328"/>
    </source>
</evidence>
<dbReference type="Gene3D" id="3.30.2400.10">
    <property type="entry name" value="Major capsid protein gp5"/>
    <property type="match status" value="1"/>
</dbReference>
<name>A0ABU7M1C5_9PROT</name>
<keyword evidence="4" id="KW-1185">Reference proteome</keyword>
<dbReference type="Pfam" id="PF05065">
    <property type="entry name" value="Phage_capsid"/>
    <property type="match status" value="1"/>
</dbReference>
<dbReference type="Gene3D" id="3.30.2320.10">
    <property type="entry name" value="hypothetical protein PF0899 domain"/>
    <property type="match status" value="1"/>
</dbReference>
<comment type="caution">
    <text evidence="3">The sequence shown here is derived from an EMBL/GenBank/DDBJ whole genome shotgun (WGS) entry which is preliminary data.</text>
</comment>
<dbReference type="InterPro" id="IPR024455">
    <property type="entry name" value="Phage_capsid"/>
</dbReference>
<accession>A0ABU7M1C5</accession>
<dbReference type="RefSeq" id="WP_330196894.1">
    <property type="nucleotide sequence ID" value="NZ_JAZDRO010000005.1"/>
</dbReference>
<comment type="subcellular location">
    <subcellularLocation>
        <location evidence="1">Virion</location>
    </subcellularLocation>
</comment>
<proteinExistence type="predicted"/>
<dbReference type="Proteomes" id="UP001310692">
    <property type="component" value="Unassembled WGS sequence"/>
</dbReference>
<organism evidence="3 4">
    <name type="scientific">Hyphobacterium marinum</name>
    <dbReference type="NCBI Taxonomy" id="3116574"/>
    <lineage>
        <taxon>Bacteria</taxon>
        <taxon>Pseudomonadati</taxon>
        <taxon>Pseudomonadota</taxon>
        <taxon>Alphaproteobacteria</taxon>
        <taxon>Maricaulales</taxon>
        <taxon>Maricaulaceae</taxon>
        <taxon>Hyphobacterium</taxon>
    </lineage>
</organism>